<sequence>ALERWAGHYPELQPLASLPKALDALEAGVRRLGDPAEAPDPGEVRAGVGMEVAELQELLASLRPSAERLRTQLAKGPLSSLTALNLQLQSELQRGPGLPGGQALCEGLREVLDGAGCSAAPALDDALEKRAQHDDGQHDDELRSDEPHDGGHFHTTSVRSTAVVSMTGNNTMTTSTFDNERVSLAARSPDSTVTASSMNWPLQQRRDDAEPPDHADQQLQGSDHHHEFDVRSFLVQQHNVERQRDSHIHEWDWQCCEAGIGAAFMEKLVDGTTSAVPEHAAHDAMLLGGGGADAGQRDSAEHGGLQHYSAGLPAGQAASSTRPQQRRAAPWRAGALPRARGSSVRCGFLPYDLGRLDGHPPHDLWQHGLGLQF</sequence>
<accession>A0ABN9XQ82</accession>
<dbReference type="EMBL" id="CAUYUJ010020937">
    <property type="protein sequence ID" value="CAK0901491.1"/>
    <property type="molecule type" value="Genomic_DNA"/>
</dbReference>
<feature type="compositionally biased region" description="Polar residues" evidence="1">
    <location>
        <begin position="189"/>
        <end position="202"/>
    </location>
</feature>
<evidence type="ECO:0000313" key="2">
    <source>
        <dbReference type="EMBL" id="CAK0901491.1"/>
    </source>
</evidence>
<feature type="compositionally biased region" description="Low complexity" evidence="1">
    <location>
        <begin position="322"/>
        <end position="335"/>
    </location>
</feature>
<protein>
    <submittedName>
        <fullName evidence="2">Uncharacterized protein</fullName>
    </submittedName>
</protein>
<evidence type="ECO:0000313" key="3">
    <source>
        <dbReference type="Proteomes" id="UP001189429"/>
    </source>
</evidence>
<feature type="compositionally biased region" description="Basic and acidic residues" evidence="1">
    <location>
        <begin position="204"/>
        <end position="224"/>
    </location>
</feature>
<comment type="caution">
    <text evidence="2">The sequence shown here is derived from an EMBL/GenBank/DDBJ whole genome shotgun (WGS) entry which is preliminary data.</text>
</comment>
<proteinExistence type="predicted"/>
<feature type="region of interest" description="Disordered" evidence="1">
    <location>
        <begin position="312"/>
        <end position="336"/>
    </location>
</feature>
<name>A0ABN9XQ82_9DINO</name>
<feature type="non-terminal residue" evidence="2">
    <location>
        <position position="1"/>
    </location>
</feature>
<evidence type="ECO:0000256" key="1">
    <source>
        <dbReference type="SAM" id="MobiDB-lite"/>
    </source>
</evidence>
<feature type="region of interest" description="Disordered" evidence="1">
    <location>
        <begin position="187"/>
        <end position="224"/>
    </location>
</feature>
<reference evidence="2" key="1">
    <citation type="submission" date="2023-10" db="EMBL/GenBank/DDBJ databases">
        <authorList>
            <person name="Chen Y."/>
            <person name="Shah S."/>
            <person name="Dougan E. K."/>
            <person name="Thang M."/>
            <person name="Chan C."/>
        </authorList>
    </citation>
    <scope>NUCLEOTIDE SEQUENCE [LARGE SCALE GENOMIC DNA]</scope>
</reference>
<feature type="region of interest" description="Disordered" evidence="1">
    <location>
        <begin position="130"/>
        <end position="163"/>
    </location>
</feature>
<feature type="compositionally biased region" description="Basic and acidic residues" evidence="1">
    <location>
        <begin position="130"/>
        <end position="152"/>
    </location>
</feature>
<organism evidence="2 3">
    <name type="scientific">Prorocentrum cordatum</name>
    <dbReference type="NCBI Taxonomy" id="2364126"/>
    <lineage>
        <taxon>Eukaryota</taxon>
        <taxon>Sar</taxon>
        <taxon>Alveolata</taxon>
        <taxon>Dinophyceae</taxon>
        <taxon>Prorocentrales</taxon>
        <taxon>Prorocentraceae</taxon>
        <taxon>Prorocentrum</taxon>
    </lineage>
</organism>
<gene>
    <name evidence="2" type="ORF">PCOR1329_LOCUS78415</name>
</gene>
<dbReference type="Proteomes" id="UP001189429">
    <property type="component" value="Unassembled WGS sequence"/>
</dbReference>
<keyword evidence="3" id="KW-1185">Reference proteome</keyword>